<keyword evidence="2" id="KW-0675">Receptor</keyword>
<dbReference type="Pfam" id="PF03401">
    <property type="entry name" value="TctC"/>
    <property type="match status" value="1"/>
</dbReference>
<dbReference type="AlphaFoldDB" id="A0A2T0XKX0"/>
<dbReference type="InterPro" id="IPR042100">
    <property type="entry name" value="Bug_dom1"/>
</dbReference>
<evidence type="ECO:0000313" key="3">
    <source>
        <dbReference type="Proteomes" id="UP000238308"/>
    </source>
</evidence>
<dbReference type="PROSITE" id="PS51257">
    <property type="entry name" value="PROKAR_LIPOPROTEIN"/>
    <property type="match status" value="1"/>
</dbReference>
<dbReference type="InterPro" id="IPR005064">
    <property type="entry name" value="BUG"/>
</dbReference>
<dbReference type="Gene3D" id="3.40.190.10">
    <property type="entry name" value="Periplasmic binding protein-like II"/>
    <property type="match status" value="1"/>
</dbReference>
<dbReference type="PANTHER" id="PTHR42928">
    <property type="entry name" value="TRICARBOXYLATE-BINDING PROTEIN"/>
    <property type="match status" value="1"/>
</dbReference>
<dbReference type="Gene3D" id="3.40.190.150">
    <property type="entry name" value="Bordetella uptake gene, domain 1"/>
    <property type="match status" value="1"/>
</dbReference>
<protein>
    <submittedName>
        <fullName evidence="2">Tripartite-type tricarboxylate transporter receptor subunit TctC</fullName>
    </submittedName>
</protein>
<dbReference type="PIRSF" id="PIRSF017082">
    <property type="entry name" value="YflP"/>
    <property type="match status" value="1"/>
</dbReference>
<dbReference type="EMBL" id="PVTV01000011">
    <property type="protein sequence ID" value="PRY99609.1"/>
    <property type="molecule type" value="Genomic_DNA"/>
</dbReference>
<evidence type="ECO:0000313" key="2">
    <source>
        <dbReference type="EMBL" id="PRY99609.1"/>
    </source>
</evidence>
<comment type="caution">
    <text evidence="2">The sequence shown here is derived from an EMBL/GenBank/DDBJ whole genome shotgun (WGS) entry which is preliminary data.</text>
</comment>
<dbReference type="Proteomes" id="UP000238308">
    <property type="component" value="Unassembled WGS sequence"/>
</dbReference>
<dbReference type="PANTHER" id="PTHR42928:SF5">
    <property type="entry name" value="BLR1237 PROTEIN"/>
    <property type="match status" value="1"/>
</dbReference>
<dbReference type="CDD" id="cd07012">
    <property type="entry name" value="PBP2_Bug_TTT"/>
    <property type="match status" value="1"/>
</dbReference>
<comment type="similarity">
    <text evidence="1">Belongs to the UPF0065 (bug) family.</text>
</comment>
<name>A0A2T0XKX0_9BURK</name>
<organism evidence="2 3">
    <name type="scientific">Jezberella montanilacus</name>
    <dbReference type="NCBI Taxonomy" id="323426"/>
    <lineage>
        <taxon>Bacteria</taxon>
        <taxon>Pseudomonadati</taxon>
        <taxon>Pseudomonadota</taxon>
        <taxon>Betaproteobacteria</taxon>
        <taxon>Burkholderiales</taxon>
        <taxon>Alcaligenaceae</taxon>
        <taxon>Jezberella</taxon>
    </lineage>
</organism>
<accession>A0A2T0XKX0</accession>
<gene>
    <name evidence="2" type="ORF">BCM14_1061</name>
</gene>
<proteinExistence type="inferred from homology"/>
<sequence>MKKTMRHLSNLLISIGITIGCATAIAESKWPERPIKLLVGYSAGGPVDTTARLFAKYLGDELKSSVVVENKAGASGMIAADQTAKATPDGYILNFVASPSMTITPVVQRSKMFNPRTDFTLIGSVVNYTNMLVIGPQIPANSIQELIDYAKLNPDKVSFGSAGIGASNHMSAELLRQSTGTEMLHVPYKGNSPAMMDVVSGKITFMFDIISTAKVFVDSGQGRALAVTSRSRNPGMPNVPTMIESGIKDYEVVGWIGLIGPLNMPDAVVAQLREATNKVRSNPDFIAAVEKGGYAVDTINEIQFGERIAHELDLWQEVVTKGNIRPE</sequence>
<keyword evidence="3" id="KW-1185">Reference proteome</keyword>
<dbReference type="SUPFAM" id="SSF53850">
    <property type="entry name" value="Periplasmic binding protein-like II"/>
    <property type="match status" value="1"/>
</dbReference>
<evidence type="ECO:0000256" key="1">
    <source>
        <dbReference type="ARBA" id="ARBA00006987"/>
    </source>
</evidence>
<dbReference type="OrthoDB" id="8678477at2"/>
<reference evidence="2 3" key="1">
    <citation type="submission" date="2018-03" db="EMBL/GenBank/DDBJ databases">
        <title>Genomic Encyclopedia of Type Strains, Phase III (KMG-III): the genomes of soil and plant-associated and newly described type strains.</title>
        <authorList>
            <person name="Whitman W."/>
        </authorList>
    </citation>
    <scope>NUCLEOTIDE SEQUENCE [LARGE SCALE GENOMIC DNA]</scope>
    <source>
        <strain evidence="2 3">MWH-P2sevCIIIb</strain>
    </source>
</reference>